<sequence length="116" mass="13628">MRAYSLDLRKKVMAAYRQTNHKSNVCKQFNIARSTLDNWILLEKTTQNLIPIPAVRNGRAFTIKNLESFKAFVETTPFTQISDLLEPFEEKFGYRISYSILWRGLEKIGKVKKQRK</sequence>
<dbReference type="RefSeq" id="WP_008942208.1">
    <property type="nucleotide sequence ID" value="NZ_CP030880.1"/>
</dbReference>
<name>A0AAW4J7M3_ACIHA</name>
<comment type="caution">
    <text evidence="1">The sequence shown here is derived from an EMBL/GenBank/DDBJ whole genome shotgun (WGS) entry which is preliminary data.</text>
</comment>
<organism evidence="1 2">
    <name type="scientific">Acinetobacter haemolyticus</name>
    <dbReference type="NCBI Taxonomy" id="29430"/>
    <lineage>
        <taxon>Bacteria</taxon>
        <taxon>Pseudomonadati</taxon>
        <taxon>Pseudomonadota</taxon>
        <taxon>Gammaproteobacteria</taxon>
        <taxon>Moraxellales</taxon>
        <taxon>Moraxellaceae</taxon>
        <taxon>Acinetobacter</taxon>
    </lineage>
</organism>
<evidence type="ECO:0000313" key="2">
    <source>
        <dbReference type="Proteomes" id="UP000670925"/>
    </source>
</evidence>
<dbReference type="InterPro" id="IPR009057">
    <property type="entry name" value="Homeodomain-like_sf"/>
</dbReference>
<evidence type="ECO:0000313" key="1">
    <source>
        <dbReference type="EMBL" id="MBO3658877.1"/>
    </source>
</evidence>
<protein>
    <submittedName>
        <fullName evidence="1">Helix-turn-helix domain-containing protein</fullName>
    </submittedName>
</protein>
<dbReference type="Proteomes" id="UP000670925">
    <property type="component" value="Unassembled WGS sequence"/>
</dbReference>
<dbReference type="Gene3D" id="1.10.10.60">
    <property type="entry name" value="Homeodomain-like"/>
    <property type="match status" value="1"/>
</dbReference>
<dbReference type="AlphaFoldDB" id="A0AAW4J7M3"/>
<dbReference type="SUPFAM" id="SSF46689">
    <property type="entry name" value="Homeodomain-like"/>
    <property type="match status" value="1"/>
</dbReference>
<accession>A0AAW4J7M3</accession>
<gene>
    <name evidence="1" type="ORF">J5N55_12410</name>
</gene>
<dbReference type="EMBL" id="JAGFOT010000013">
    <property type="protein sequence ID" value="MBO3658877.1"/>
    <property type="molecule type" value="Genomic_DNA"/>
</dbReference>
<proteinExistence type="predicted"/>
<reference evidence="1" key="1">
    <citation type="submission" date="2021-03" db="EMBL/GenBank/DDBJ databases">
        <title>Acinetobacter spp. whole-genome sequenced from Terengganu.</title>
        <authorList>
            <person name="Mohd Rani F."/>
        </authorList>
    </citation>
    <scope>NUCLEOTIDE SEQUENCE</scope>
    <source>
        <strain evidence="1">AC1502</strain>
    </source>
</reference>
<dbReference type="GeneID" id="56330257"/>